<dbReference type="EMBL" id="CACVKT020001854">
    <property type="protein sequence ID" value="CAC5372510.1"/>
    <property type="molecule type" value="Genomic_DNA"/>
</dbReference>
<keyword evidence="1" id="KW-1015">Disulfide bond</keyword>
<name>A0A6J8AUN7_MYTCO</name>
<protein>
    <recommendedName>
        <fullName evidence="4">C-type lectin domain-containing protein</fullName>
    </recommendedName>
</protein>
<proteinExistence type="predicted"/>
<dbReference type="InterPro" id="IPR018378">
    <property type="entry name" value="C-type_lectin_CS"/>
</dbReference>
<dbReference type="InterPro" id="IPR057456">
    <property type="entry name" value="Znf_C17orf113"/>
</dbReference>
<dbReference type="InterPro" id="IPR016186">
    <property type="entry name" value="C-type_lectin-like/link_sf"/>
</dbReference>
<keyword evidence="3" id="KW-0472">Membrane</keyword>
<dbReference type="OrthoDB" id="6042430at2759"/>
<evidence type="ECO:0000256" key="1">
    <source>
        <dbReference type="ARBA" id="ARBA00023157"/>
    </source>
</evidence>
<sequence length="350" mass="39468">MSGPKAKRRKTVDNSLTRWLGKPDSITTTTNPCPSPNSKARQSGIDPEWQKTNPWLIVTQDKKGMLCKFCIKFNMRPKNGSGTWVTHPCNYLVKDSVTSHSKSKNHQQATDLEANSIVASQGQGIQAALDTHTSMETTALIGAFRCMYWLAKEEIAHTTHYPSLLELAKTLGCDYLNLLKKGQNAFFEKCKCEYYILCIIMCYLFLNDFCDFIAVLHKITSRIVTGPNTDGSKSLSGIPVECKKKGAKLAEINTKAELQFVRQLAKKYLRSVWIGGTDAASEGQWKWASGAPITVSDFKPEKLSPFQKKFNRPERQDCLAIVSYLDHHWRDISCIQGIDYMCEKGKLFFK</sequence>
<keyword evidence="3" id="KW-0812">Transmembrane</keyword>
<feature type="transmembrane region" description="Helical" evidence="3">
    <location>
        <begin position="194"/>
        <end position="216"/>
    </location>
</feature>
<evidence type="ECO:0000259" key="4">
    <source>
        <dbReference type="PROSITE" id="PS50041"/>
    </source>
</evidence>
<gene>
    <name evidence="5" type="ORF">MCOR_10575</name>
</gene>
<dbReference type="AlphaFoldDB" id="A0A6J8AUN7"/>
<evidence type="ECO:0000313" key="5">
    <source>
        <dbReference type="EMBL" id="CAC5372510.1"/>
    </source>
</evidence>
<dbReference type="CDD" id="cd00037">
    <property type="entry name" value="CLECT"/>
    <property type="match status" value="1"/>
</dbReference>
<dbReference type="SMART" id="SM00034">
    <property type="entry name" value="CLECT"/>
    <property type="match status" value="1"/>
</dbReference>
<dbReference type="InterPro" id="IPR050111">
    <property type="entry name" value="C-type_lectin/snaclec_domain"/>
</dbReference>
<dbReference type="PROSITE" id="PS50041">
    <property type="entry name" value="C_TYPE_LECTIN_2"/>
    <property type="match status" value="1"/>
</dbReference>
<dbReference type="InterPro" id="IPR001304">
    <property type="entry name" value="C-type_lectin-like"/>
</dbReference>
<dbReference type="SUPFAM" id="SSF56436">
    <property type="entry name" value="C-type lectin-like"/>
    <property type="match status" value="1"/>
</dbReference>
<dbReference type="PROSITE" id="PS00615">
    <property type="entry name" value="C_TYPE_LECTIN_1"/>
    <property type="match status" value="1"/>
</dbReference>
<feature type="domain" description="C-type lectin" evidence="4">
    <location>
        <begin position="242"/>
        <end position="343"/>
    </location>
</feature>
<evidence type="ECO:0000313" key="6">
    <source>
        <dbReference type="Proteomes" id="UP000507470"/>
    </source>
</evidence>
<dbReference type="Pfam" id="PF00059">
    <property type="entry name" value="Lectin_C"/>
    <property type="match status" value="1"/>
</dbReference>
<evidence type="ECO:0000256" key="2">
    <source>
        <dbReference type="SAM" id="MobiDB-lite"/>
    </source>
</evidence>
<organism evidence="5 6">
    <name type="scientific">Mytilus coruscus</name>
    <name type="common">Sea mussel</name>
    <dbReference type="NCBI Taxonomy" id="42192"/>
    <lineage>
        <taxon>Eukaryota</taxon>
        <taxon>Metazoa</taxon>
        <taxon>Spiralia</taxon>
        <taxon>Lophotrochozoa</taxon>
        <taxon>Mollusca</taxon>
        <taxon>Bivalvia</taxon>
        <taxon>Autobranchia</taxon>
        <taxon>Pteriomorphia</taxon>
        <taxon>Mytilida</taxon>
        <taxon>Mytiloidea</taxon>
        <taxon>Mytilidae</taxon>
        <taxon>Mytilinae</taxon>
        <taxon>Mytilus</taxon>
    </lineage>
</organism>
<dbReference type="InterPro" id="IPR016187">
    <property type="entry name" value="CTDL_fold"/>
</dbReference>
<keyword evidence="6" id="KW-1185">Reference proteome</keyword>
<feature type="region of interest" description="Disordered" evidence="2">
    <location>
        <begin position="1"/>
        <end position="47"/>
    </location>
</feature>
<feature type="compositionally biased region" description="Basic residues" evidence="2">
    <location>
        <begin position="1"/>
        <end position="10"/>
    </location>
</feature>
<keyword evidence="3" id="KW-1133">Transmembrane helix</keyword>
<reference evidence="5 6" key="1">
    <citation type="submission" date="2020-06" db="EMBL/GenBank/DDBJ databases">
        <authorList>
            <person name="Li R."/>
            <person name="Bekaert M."/>
        </authorList>
    </citation>
    <scope>NUCLEOTIDE SEQUENCE [LARGE SCALE GENOMIC DNA]</scope>
    <source>
        <strain evidence="6">wild</strain>
    </source>
</reference>
<accession>A0A6J8AUN7</accession>
<dbReference type="Gene3D" id="3.10.100.10">
    <property type="entry name" value="Mannose-Binding Protein A, subunit A"/>
    <property type="match status" value="1"/>
</dbReference>
<dbReference type="PANTHER" id="PTHR22803">
    <property type="entry name" value="MANNOSE, PHOSPHOLIPASE, LECTIN RECEPTOR RELATED"/>
    <property type="match status" value="1"/>
</dbReference>
<evidence type="ECO:0000256" key="3">
    <source>
        <dbReference type="SAM" id="Phobius"/>
    </source>
</evidence>
<dbReference type="Proteomes" id="UP000507470">
    <property type="component" value="Unassembled WGS sequence"/>
</dbReference>
<dbReference type="Pfam" id="PF25431">
    <property type="entry name" value="zf-C17orf113"/>
    <property type="match status" value="1"/>
</dbReference>